<keyword evidence="5" id="KW-1185">Reference proteome</keyword>
<name>A0A842HQM8_9BURK</name>
<dbReference type="CDD" id="cd03191">
    <property type="entry name" value="GST_C_Zeta"/>
    <property type="match status" value="1"/>
</dbReference>
<dbReference type="InterPro" id="IPR034330">
    <property type="entry name" value="GST_Zeta_C"/>
</dbReference>
<dbReference type="EMBL" id="JACJUU010000002">
    <property type="protein sequence ID" value="MBC2769155.1"/>
    <property type="molecule type" value="Genomic_DNA"/>
</dbReference>
<dbReference type="Proteomes" id="UP000545386">
    <property type="component" value="Unassembled WGS sequence"/>
</dbReference>
<comment type="similarity">
    <text evidence="1">Belongs to the GST superfamily. Zeta family.</text>
</comment>
<evidence type="ECO:0000259" key="2">
    <source>
        <dbReference type="PROSITE" id="PS50404"/>
    </source>
</evidence>
<dbReference type="Gene3D" id="3.40.30.10">
    <property type="entry name" value="Glutaredoxin"/>
    <property type="match status" value="1"/>
</dbReference>
<protein>
    <submittedName>
        <fullName evidence="4">Maleylacetoacetate isomerase</fullName>
        <ecNumber evidence="4">5.2.1.2</ecNumber>
    </submittedName>
</protein>
<dbReference type="AlphaFoldDB" id="A0A842HQM8"/>
<dbReference type="SUPFAM" id="SSF47616">
    <property type="entry name" value="GST C-terminal domain-like"/>
    <property type="match status" value="1"/>
</dbReference>
<dbReference type="GO" id="GO:0004364">
    <property type="term" value="F:glutathione transferase activity"/>
    <property type="evidence" value="ECO:0007669"/>
    <property type="project" value="TreeGrafter"/>
</dbReference>
<sequence length="212" mass="23936">MDLYTFFNSSASYRVRIILGLKQAQVNQVPVNIRVLEHKNDDYVQKNPSASVPMLDDNGFHLGQSLAIADYLDAKFPEPRLIPADPAKRARVLELANLISCDIHPLNNLRVLKYLVKELGVTEEQKNAWYAHWIAEGFTSLEALLERAGSQKFCFDDQVSLADCCLVPQVANALRMKCDLTPYKRVMAVYEHCNTLPAFQQAAPAKQPDYQP</sequence>
<evidence type="ECO:0000313" key="4">
    <source>
        <dbReference type="EMBL" id="MBC2769155.1"/>
    </source>
</evidence>
<dbReference type="GO" id="GO:0006559">
    <property type="term" value="P:L-phenylalanine catabolic process"/>
    <property type="evidence" value="ECO:0007669"/>
    <property type="project" value="TreeGrafter"/>
</dbReference>
<dbReference type="GO" id="GO:0016034">
    <property type="term" value="F:maleylacetoacetate isomerase activity"/>
    <property type="evidence" value="ECO:0007669"/>
    <property type="project" value="UniProtKB-EC"/>
</dbReference>
<dbReference type="PROSITE" id="PS50404">
    <property type="entry name" value="GST_NTER"/>
    <property type="match status" value="1"/>
</dbReference>
<comment type="caution">
    <text evidence="4">The sequence shown here is derived from an EMBL/GenBank/DDBJ whole genome shotgun (WGS) entry which is preliminary data.</text>
</comment>
<dbReference type="InterPro" id="IPR040079">
    <property type="entry name" value="Glutathione_S-Trfase"/>
</dbReference>
<dbReference type="InterPro" id="IPR005955">
    <property type="entry name" value="GST_Zeta"/>
</dbReference>
<dbReference type="SUPFAM" id="SSF52833">
    <property type="entry name" value="Thioredoxin-like"/>
    <property type="match status" value="1"/>
</dbReference>
<dbReference type="RefSeq" id="WP_185778928.1">
    <property type="nucleotide sequence ID" value="NZ_JACJUU010000002.1"/>
</dbReference>
<dbReference type="GO" id="GO:0005737">
    <property type="term" value="C:cytoplasm"/>
    <property type="evidence" value="ECO:0007669"/>
    <property type="project" value="InterPro"/>
</dbReference>
<dbReference type="EC" id="5.2.1.2" evidence="4"/>
<evidence type="ECO:0000256" key="1">
    <source>
        <dbReference type="ARBA" id="ARBA00010007"/>
    </source>
</evidence>
<feature type="domain" description="GST C-terminal" evidence="3">
    <location>
        <begin position="85"/>
        <end position="212"/>
    </location>
</feature>
<dbReference type="GO" id="GO:0006749">
    <property type="term" value="P:glutathione metabolic process"/>
    <property type="evidence" value="ECO:0007669"/>
    <property type="project" value="TreeGrafter"/>
</dbReference>
<feature type="domain" description="GST N-terminal" evidence="2">
    <location>
        <begin position="1"/>
        <end position="80"/>
    </location>
</feature>
<dbReference type="Pfam" id="PF02798">
    <property type="entry name" value="GST_N"/>
    <property type="match status" value="1"/>
</dbReference>
<dbReference type="Gene3D" id="1.20.1050.10">
    <property type="match status" value="1"/>
</dbReference>
<evidence type="ECO:0000313" key="5">
    <source>
        <dbReference type="Proteomes" id="UP000545386"/>
    </source>
</evidence>
<dbReference type="PROSITE" id="PS50405">
    <property type="entry name" value="GST_CTER"/>
    <property type="match status" value="1"/>
</dbReference>
<dbReference type="InterPro" id="IPR036282">
    <property type="entry name" value="Glutathione-S-Trfase_C_sf"/>
</dbReference>
<dbReference type="SFLD" id="SFLDG00358">
    <property type="entry name" value="Main_(cytGST)"/>
    <property type="match status" value="1"/>
</dbReference>
<dbReference type="InterPro" id="IPR004045">
    <property type="entry name" value="Glutathione_S-Trfase_N"/>
</dbReference>
<dbReference type="FunFam" id="1.20.1050.10:FF:000017">
    <property type="entry name" value="Maleylacetoacetate isomerase"/>
    <property type="match status" value="1"/>
</dbReference>
<dbReference type="PANTHER" id="PTHR42673:SF4">
    <property type="entry name" value="MALEYLACETOACETATE ISOMERASE"/>
    <property type="match status" value="1"/>
</dbReference>
<gene>
    <name evidence="4" type="primary">maiA</name>
    <name evidence="4" type="ORF">GTU67_04405</name>
</gene>
<dbReference type="SFLD" id="SFLDS00019">
    <property type="entry name" value="Glutathione_Transferase_(cytos"/>
    <property type="match status" value="1"/>
</dbReference>
<proteinExistence type="inferred from homology"/>
<dbReference type="InterPro" id="IPR010987">
    <property type="entry name" value="Glutathione-S-Trfase_C-like"/>
</dbReference>
<organism evidence="4 5">
    <name type="scientific">Pusillimonas minor</name>
    <dbReference type="NCBI Taxonomy" id="2697024"/>
    <lineage>
        <taxon>Bacteria</taxon>
        <taxon>Pseudomonadati</taxon>
        <taxon>Pseudomonadota</taxon>
        <taxon>Betaproteobacteria</taxon>
        <taxon>Burkholderiales</taxon>
        <taxon>Alcaligenaceae</taxon>
        <taxon>Pusillimonas</taxon>
    </lineage>
</organism>
<accession>A0A842HQM8</accession>
<dbReference type="Pfam" id="PF13410">
    <property type="entry name" value="GST_C_2"/>
    <property type="match status" value="1"/>
</dbReference>
<keyword evidence="4" id="KW-0413">Isomerase</keyword>
<evidence type="ECO:0000259" key="3">
    <source>
        <dbReference type="PROSITE" id="PS50405"/>
    </source>
</evidence>
<dbReference type="NCBIfam" id="TIGR01262">
    <property type="entry name" value="maiA"/>
    <property type="match status" value="1"/>
</dbReference>
<dbReference type="InterPro" id="IPR036249">
    <property type="entry name" value="Thioredoxin-like_sf"/>
</dbReference>
<dbReference type="PANTHER" id="PTHR42673">
    <property type="entry name" value="MALEYLACETOACETATE ISOMERASE"/>
    <property type="match status" value="1"/>
</dbReference>
<reference evidence="4 5" key="1">
    <citation type="submission" date="2020-08" db="EMBL/GenBank/DDBJ databases">
        <title>Paraeoetvoesia sp. YC-7-48 draft genome sequence.</title>
        <authorList>
            <person name="Yao L."/>
        </authorList>
    </citation>
    <scope>NUCLEOTIDE SEQUENCE [LARGE SCALE GENOMIC DNA]</scope>
    <source>
        <strain evidence="5">YC-7-48</strain>
    </source>
</reference>